<keyword evidence="1" id="KW-1133">Transmembrane helix</keyword>
<name>A0A5N0LGK9_9BACE</name>
<dbReference type="Proteomes" id="UP000327007">
    <property type="component" value="Unassembled WGS sequence"/>
</dbReference>
<keyword evidence="1" id="KW-0472">Membrane</keyword>
<dbReference type="AlphaFoldDB" id="A0A5N0LGK9"/>
<evidence type="ECO:0000313" key="3">
    <source>
        <dbReference type="EMBL" id="KAB6142509.1"/>
    </source>
</evidence>
<reference evidence="3 5" key="3">
    <citation type="journal article" date="2019" name="Nat. Med.">
        <title>A library of human gut bacterial isolates paired with longitudinal multiomics data enables mechanistic microbiome research.</title>
        <authorList>
            <person name="Poyet M."/>
            <person name="Groussin M."/>
            <person name="Gibbons S.M."/>
            <person name="Avila-Pacheco J."/>
            <person name="Jiang X."/>
            <person name="Kearney S.M."/>
            <person name="Perrotta A.R."/>
            <person name="Berdy B."/>
            <person name="Zhao S."/>
            <person name="Lieberman T.D."/>
            <person name="Swanson P.K."/>
            <person name="Smith M."/>
            <person name="Roesemann S."/>
            <person name="Alexander J.E."/>
            <person name="Rich S.A."/>
            <person name="Livny J."/>
            <person name="Vlamakis H."/>
            <person name="Clish C."/>
            <person name="Bullock K."/>
            <person name="Deik A."/>
            <person name="Scott J."/>
            <person name="Pierce K.A."/>
            <person name="Xavier R.J."/>
            <person name="Alm E.J."/>
        </authorList>
    </citation>
    <scope>NUCLEOTIDE SEQUENCE [LARGE SCALE GENOMIC DNA]</scope>
    <source>
        <strain evidence="3 5">BIOML-A58</strain>
    </source>
</reference>
<protein>
    <submittedName>
        <fullName evidence="3">Uncharacterized protein</fullName>
    </submittedName>
</protein>
<evidence type="ECO:0000313" key="5">
    <source>
        <dbReference type="Proteomes" id="UP000434604"/>
    </source>
</evidence>
<dbReference type="EMBL" id="VYQC01000018">
    <property type="protein sequence ID" value="KAA9038246.1"/>
    <property type="molecule type" value="Genomic_DNA"/>
</dbReference>
<keyword evidence="1" id="KW-0812">Transmembrane</keyword>
<reference evidence="4" key="1">
    <citation type="journal article" date="2018" name="J. Anim. Genet.">
        <title>Acquired interbacterial defense systems protect against interspecies antagonism in the human gut microbiome.</title>
        <authorList>
            <person name="Ross B.D."/>
            <person name="Verster A.J."/>
            <person name="Radey M.C."/>
            <person name="Schmidtke D.T."/>
            <person name="Pope C.E."/>
            <person name="Hoffman L.R."/>
            <person name="Hajjar A."/>
            <person name="Peterson S.B."/>
            <person name="Borenstein E."/>
            <person name="Mougous J."/>
        </authorList>
    </citation>
    <scope>NUCLEOTIDE SEQUENCE [LARGE SCALE GENOMIC DNA]</scope>
    <source>
        <strain evidence="4">H204</strain>
    </source>
</reference>
<evidence type="ECO:0000313" key="2">
    <source>
        <dbReference type="EMBL" id="KAA9038246.1"/>
    </source>
</evidence>
<organism evidence="3 5">
    <name type="scientific">Bacteroides xylanisolvens</name>
    <dbReference type="NCBI Taxonomy" id="371601"/>
    <lineage>
        <taxon>Bacteria</taxon>
        <taxon>Pseudomonadati</taxon>
        <taxon>Bacteroidota</taxon>
        <taxon>Bacteroidia</taxon>
        <taxon>Bacteroidales</taxon>
        <taxon>Bacteroidaceae</taxon>
        <taxon>Bacteroides</taxon>
    </lineage>
</organism>
<gene>
    <name evidence="2" type="ORF">F6S82_22895</name>
    <name evidence="3" type="ORF">GA398_21445</name>
</gene>
<evidence type="ECO:0000256" key="1">
    <source>
        <dbReference type="SAM" id="Phobius"/>
    </source>
</evidence>
<accession>A0A5N0LGK9</accession>
<feature type="transmembrane region" description="Helical" evidence="1">
    <location>
        <begin position="34"/>
        <end position="56"/>
    </location>
</feature>
<proteinExistence type="predicted"/>
<sequence length="62" mass="7535">MLIFSLLKFRKSIKLFKIEFFFQNGRVGWMDRKYLMMCIYLNINTLSIFCFLWHAFGIKSGK</sequence>
<evidence type="ECO:0000313" key="4">
    <source>
        <dbReference type="Proteomes" id="UP000327007"/>
    </source>
</evidence>
<reference evidence="2" key="4">
    <citation type="submission" date="2019-09" db="EMBL/GenBank/DDBJ databases">
        <authorList>
            <person name="Ross B.D."/>
            <person name="Verster A.J."/>
            <person name="Radey M.C."/>
            <person name="Schmidtke D.T."/>
            <person name="Pope C.E."/>
            <person name="Hoffman L.R."/>
            <person name="Hajjar A.M."/>
            <person name="Peterson S.B."/>
            <person name="Borenstein E."/>
            <person name="Mougous J.D."/>
        </authorList>
    </citation>
    <scope>NUCLEOTIDE SEQUENCE</scope>
    <source>
        <strain evidence="2">H204</strain>
    </source>
</reference>
<dbReference type="EMBL" id="WDED01000043">
    <property type="protein sequence ID" value="KAB6142509.1"/>
    <property type="molecule type" value="Genomic_DNA"/>
</dbReference>
<dbReference type="Proteomes" id="UP000434604">
    <property type="component" value="Unassembled WGS sequence"/>
</dbReference>
<comment type="caution">
    <text evidence="3">The sequence shown here is derived from an EMBL/GenBank/DDBJ whole genome shotgun (WGS) entry which is preliminary data.</text>
</comment>
<reference evidence="2" key="2">
    <citation type="journal article" date="2019" name="bioRxiv">
        <title>Acquired interbacterial defense systems protect against interspecies antagonism in the human gut microbiome.</title>
        <authorList>
            <person name="Ross B.D."/>
            <person name="Verster A.J."/>
            <person name="Radey M.C."/>
            <person name="Schmidtke D.T."/>
            <person name="Pope C.E."/>
            <person name="Hoffman L.R."/>
            <person name="Hajjar A.M."/>
            <person name="Peterson S.B."/>
            <person name="Borenstein E."/>
            <person name="Mougous J.D."/>
        </authorList>
    </citation>
    <scope>NUCLEOTIDE SEQUENCE</scope>
    <source>
        <strain evidence="2">H204</strain>
    </source>
</reference>